<sequence>MVARIFRLRVALLAAPFRETFTRSVGAVVTFAALFAAAVLAAILPPRWFASTGQLATFDTAVGAVILGAVVLVPFFANRGHLEPRQFAGYPMSASQIAFGLLGSTVISWPFLLLLSWIIALGATRPEWQAHPPALTATLVLVLVIAVCGARVASALSRLVVGSDRAGIVRAVGSVLLVAFAPVAVFVAATTFGDADGAFVDVTSVLSWTPFGAPFAALWQLASGDESGLAMRFIIAGGFALLCLLVWFPLVKASNERVERPADSAVARRGLGWFERFPARPASVISARTLTYWARDPRYRVALVAIPIAPIVMLLAFWVAGAGITVLALLPLPVMLLLLGWSLHNDVAMDSTAIWSHVASGIRGREDRAGRLAPVLVVGVPLAVIGSSLTVTVLGEWRILPAVIGLNLGVLFVAAGVASVFSVLMPYPTTRPGDSPFLQPQWSGSGSGRAQTMSIIVAMLLSLPPVWFALNAVFDVEFTANLWALLFGIGYGAVVLLLGVLIGGAVFNRSAPELIAVTQVYD</sequence>
<feature type="transmembrane region" description="Helical" evidence="1">
    <location>
        <begin position="21"/>
        <end position="44"/>
    </location>
</feature>
<organism evidence="2 3">
    <name type="scientific">Leucobacter tardus</name>
    <dbReference type="NCBI Taxonomy" id="501483"/>
    <lineage>
        <taxon>Bacteria</taxon>
        <taxon>Bacillati</taxon>
        <taxon>Actinomycetota</taxon>
        <taxon>Actinomycetes</taxon>
        <taxon>Micrococcales</taxon>
        <taxon>Microbacteriaceae</taxon>
        <taxon>Leucobacter</taxon>
    </lineage>
</organism>
<keyword evidence="1" id="KW-0812">Transmembrane</keyword>
<feature type="transmembrane region" description="Helical" evidence="1">
    <location>
        <begin position="97"/>
        <end position="122"/>
    </location>
</feature>
<proteinExistence type="predicted"/>
<dbReference type="Proteomes" id="UP000668403">
    <property type="component" value="Unassembled WGS sequence"/>
</dbReference>
<feature type="transmembrane region" description="Helical" evidence="1">
    <location>
        <begin position="56"/>
        <end position="77"/>
    </location>
</feature>
<feature type="transmembrane region" description="Helical" evidence="1">
    <location>
        <begin position="372"/>
        <end position="393"/>
    </location>
</feature>
<keyword evidence="1" id="KW-1133">Transmembrane helix</keyword>
<protein>
    <recommendedName>
        <fullName evidence="4">ABC-2 type transport system permease protein</fullName>
    </recommendedName>
</protein>
<feature type="transmembrane region" description="Helical" evidence="1">
    <location>
        <begin position="301"/>
        <end position="320"/>
    </location>
</feature>
<feature type="transmembrane region" description="Helical" evidence="1">
    <location>
        <begin position="229"/>
        <end position="250"/>
    </location>
</feature>
<keyword evidence="3" id="KW-1185">Reference proteome</keyword>
<gene>
    <name evidence="2" type="ORF">J4H85_06460</name>
</gene>
<accession>A0A939TJV7</accession>
<feature type="transmembrane region" description="Helical" evidence="1">
    <location>
        <begin position="168"/>
        <end position="189"/>
    </location>
</feature>
<dbReference type="EMBL" id="JAGFBF010000004">
    <property type="protein sequence ID" value="MBO2989636.1"/>
    <property type="molecule type" value="Genomic_DNA"/>
</dbReference>
<name>A0A939TJV7_9MICO</name>
<feature type="transmembrane region" description="Helical" evidence="1">
    <location>
        <begin position="399"/>
        <end position="427"/>
    </location>
</feature>
<evidence type="ECO:0000313" key="2">
    <source>
        <dbReference type="EMBL" id="MBO2989636.1"/>
    </source>
</evidence>
<feature type="transmembrane region" description="Helical" evidence="1">
    <location>
        <begin position="482"/>
        <end position="507"/>
    </location>
</feature>
<evidence type="ECO:0008006" key="4">
    <source>
        <dbReference type="Google" id="ProtNLM"/>
    </source>
</evidence>
<comment type="caution">
    <text evidence="2">The sequence shown here is derived from an EMBL/GenBank/DDBJ whole genome shotgun (WGS) entry which is preliminary data.</text>
</comment>
<evidence type="ECO:0000256" key="1">
    <source>
        <dbReference type="SAM" id="Phobius"/>
    </source>
</evidence>
<feature type="transmembrane region" description="Helical" evidence="1">
    <location>
        <begin position="134"/>
        <end position="156"/>
    </location>
</feature>
<feature type="transmembrane region" description="Helical" evidence="1">
    <location>
        <begin position="326"/>
        <end position="343"/>
    </location>
</feature>
<dbReference type="RefSeq" id="WP_208238001.1">
    <property type="nucleotide sequence ID" value="NZ_BAAAQU010000001.1"/>
</dbReference>
<feature type="transmembrane region" description="Helical" evidence="1">
    <location>
        <begin position="448"/>
        <end position="470"/>
    </location>
</feature>
<keyword evidence="1" id="KW-0472">Membrane</keyword>
<reference evidence="2" key="1">
    <citation type="submission" date="2021-03" db="EMBL/GenBank/DDBJ databases">
        <title>Leucobacter chromiisoli sp. nov., isolated from chromium-containing soil of chemical plant.</title>
        <authorList>
            <person name="Xu Z."/>
        </authorList>
    </citation>
    <scope>NUCLEOTIDE SEQUENCE</scope>
    <source>
        <strain evidence="2">K 70/01</strain>
    </source>
</reference>
<evidence type="ECO:0000313" key="3">
    <source>
        <dbReference type="Proteomes" id="UP000668403"/>
    </source>
</evidence>
<dbReference type="AlphaFoldDB" id="A0A939TJV7"/>